<proteinExistence type="predicted"/>
<gene>
    <name evidence="1" type="ORF">KIN20_006309</name>
</gene>
<name>A0AAD5MMT2_PARTN</name>
<evidence type="ECO:0000313" key="1">
    <source>
        <dbReference type="EMBL" id="KAJ1350509.1"/>
    </source>
</evidence>
<reference evidence="1" key="1">
    <citation type="submission" date="2021-06" db="EMBL/GenBank/DDBJ databases">
        <title>Parelaphostrongylus tenuis whole genome reference sequence.</title>
        <authorList>
            <person name="Garwood T.J."/>
            <person name="Larsen P.A."/>
            <person name="Fountain-Jones N.M."/>
            <person name="Garbe J.R."/>
            <person name="Macchietto M.G."/>
            <person name="Kania S.A."/>
            <person name="Gerhold R.W."/>
            <person name="Richards J.E."/>
            <person name="Wolf T.M."/>
        </authorList>
    </citation>
    <scope>NUCLEOTIDE SEQUENCE</scope>
    <source>
        <strain evidence="1">MNPRO001-30</strain>
        <tissue evidence="1">Meninges</tissue>
    </source>
</reference>
<dbReference type="Proteomes" id="UP001196413">
    <property type="component" value="Unassembled WGS sequence"/>
</dbReference>
<dbReference type="EMBL" id="JAHQIW010000877">
    <property type="protein sequence ID" value="KAJ1350509.1"/>
    <property type="molecule type" value="Genomic_DNA"/>
</dbReference>
<comment type="caution">
    <text evidence="1">The sequence shown here is derived from an EMBL/GenBank/DDBJ whole genome shotgun (WGS) entry which is preliminary data.</text>
</comment>
<protein>
    <submittedName>
        <fullName evidence="1">Uncharacterized protein</fullName>
    </submittedName>
</protein>
<sequence length="68" mass="7363">MEKSKVAKCVVIAGNGFNLYDHARCISGDNMESKCLDGQCVIHEPSEIVLVGMKPSQVASFSLINAFM</sequence>
<keyword evidence="2" id="KW-1185">Reference proteome</keyword>
<organism evidence="1 2">
    <name type="scientific">Parelaphostrongylus tenuis</name>
    <name type="common">Meningeal worm</name>
    <dbReference type="NCBI Taxonomy" id="148309"/>
    <lineage>
        <taxon>Eukaryota</taxon>
        <taxon>Metazoa</taxon>
        <taxon>Ecdysozoa</taxon>
        <taxon>Nematoda</taxon>
        <taxon>Chromadorea</taxon>
        <taxon>Rhabditida</taxon>
        <taxon>Rhabditina</taxon>
        <taxon>Rhabditomorpha</taxon>
        <taxon>Strongyloidea</taxon>
        <taxon>Metastrongylidae</taxon>
        <taxon>Parelaphostrongylus</taxon>
    </lineage>
</organism>
<evidence type="ECO:0000313" key="2">
    <source>
        <dbReference type="Proteomes" id="UP001196413"/>
    </source>
</evidence>
<dbReference type="AlphaFoldDB" id="A0AAD5MMT2"/>
<accession>A0AAD5MMT2</accession>